<dbReference type="PANTHER" id="PTHR37828:SF1">
    <property type="entry name" value="YCII-RELATED DOMAIN-CONTAINING PROTEIN"/>
    <property type="match status" value="1"/>
</dbReference>
<name>A0ABT0TT51_9HELI</name>
<gene>
    <name evidence="3" type="ORF">NCR95_02815</name>
</gene>
<dbReference type="Gene3D" id="3.30.70.1060">
    <property type="entry name" value="Dimeric alpha+beta barrel"/>
    <property type="match status" value="1"/>
</dbReference>
<evidence type="ECO:0000259" key="2">
    <source>
        <dbReference type="Pfam" id="PF03795"/>
    </source>
</evidence>
<dbReference type="SUPFAM" id="SSF54909">
    <property type="entry name" value="Dimeric alpha+beta barrel"/>
    <property type="match status" value="1"/>
</dbReference>
<proteinExistence type="inferred from homology"/>
<organism evidence="3 4">
    <name type="scientific">Helicobacter colisuis</name>
    <dbReference type="NCBI Taxonomy" id="2949739"/>
    <lineage>
        <taxon>Bacteria</taxon>
        <taxon>Pseudomonadati</taxon>
        <taxon>Campylobacterota</taxon>
        <taxon>Epsilonproteobacteria</taxon>
        <taxon>Campylobacterales</taxon>
        <taxon>Helicobacteraceae</taxon>
        <taxon>Helicobacter</taxon>
    </lineage>
</organism>
<comment type="similarity">
    <text evidence="1">Belongs to the YciI family.</text>
</comment>
<evidence type="ECO:0000313" key="3">
    <source>
        <dbReference type="EMBL" id="MCL9819106.1"/>
    </source>
</evidence>
<dbReference type="Pfam" id="PF03795">
    <property type="entry name" value="YCII"/>
    <property type="match status" value="1"/>
</dbReference>
<feature type="domain" description="YCII-related" evidence="2">
    <location>
        <begin position="5"/>
        <end position="84"/>
    </location>
</feature>
<accession>A0ABT0TT51</accession>
<dbReference type="PANTHER" id="PTHR37828">
    <property type="entry name" value="GSR2449 PROTEIN"/>
    <property type="match status" value="1"/>
</dbReference>
<dbReference type="EMBL" id="JAMOKX010000002">
    <property type="protein sequence ID" value="MCL9819106.1"/>
    <property type="molecule type" value="Genomic_DNA"/>
</dbReference>
<dbReference type="Proteomes" id="UP001057522">
    <property type="component" value="Unassembled WGS sequence"/>
</dbReference>
<dbReference type="InterPro" id="IPR005545">
    <property type="entry name" value="YCII"/>
</dbReference>
<dbReference type="RefSeq" id="WP_242099200.1">
    <property type="nucleotide sequence ID" value="NZ_JAMOKW010000004.1"/>
</dbReference>
<comment type="caution">
    <text evidence="3">The sequence shown here is derived from an EMBL/GenBank/DDBJ whole genome shotgun (WGS) entry which is preliminary data.</text>
</comment>
<evidence type="ECO:0000313" key="4">
    <source>
        <dbReference type="Proteomes" id="UP001057522"/>
    </source>
</evidence>
<reference evidence="3" key="1">
    <citation type="submission" date="2022-06" db="EMBL/GenBank/DDBJ databases">
        <title>Helicobacter colisuis sp. nov.</title>
        <authorList>
            <person name="Papic B."/>
            <person name="Gruntar I."/>
        </authorList>
    </citation>
    <scope>NUCLEOTIDE SEQUENCE</scope>
    <source>
        <strain evidence="3">11154-15</strain>
    </source>
</reference>
<evidence type="ECO:0000256" key="1">
    <source>
        <dbReference type="ARBA" id="ARBA00007689"/>
    </source>
</evidence>
<dbReference type="InterPro" id="IPR011008">
    <property type="entry name" value="Dimeric_a/b-barrel"/>
</dbReference>
<sequence length="98" mass="11201">MKNLFIIFVTYTKELVEIEKILTSHREYLKTGYASGNLLASGPQNPRKGGIIVGQFDNKEAAVNFTKQDPFYLQNAAKYEVVEFEPVLHQDFLKDFLA</sequence>
<protein>
    <submittedName>
        <fullName evidence="3">YciI family protein</fullName>
    </submittedName>
</protein>
<keyword evidence="4" id="KW-1185">Reference proteome</keyword>